<dbReference type="InterPro" id="IPR036179">
    <property type="entry name" value="Ig-like_dom_sf"/>
</dbReference>
<sequence>MNVLLIFLFMLVAPSGVLSQMQLRETGPGEVKPGESLTLTCTISGETLSSASAIWHWIRQPPGEGLVWLALIDRYGNTRYFPDIQNRTTISVNPSKDEFYLRLERLSPQDTATYYCARSTYQKYKPP</sequence>
<protein>
    <recommendedName>
        <fullName evidence="5">Ig-like domain-containing protein</fullName>
    </recommendedName>
</protein>
<keyword evidence="3" id="KW-1280">Immunoglobulin</keyword>
<feature type="signal peptide" evidence="4">
    <location>
        <begin position="1"/>
        <end position="19"/>
    </location>
</feature>
<evidence type="ECO:0000256" key="4">
    <source>
        <dbReference type="SAM" id="SignalP"/>
    </source>
</evidence>
<dbReference type="PANTHER" id="PTHR23266">
    <property type="entry name" value="IMMUNOGLOBULIN HEAVY CHAIN"/>
    <property type="match status" value="1"/>
</dbReference>
<name>A0A8C3RZ34_CHESE</name>
<dbReference type="GO" id="GO:0019814">
    <property type="term" value="C:immunoglobulin complex"/>
    <property type="evidence" value="ECO:0007669"/>
    <property type="project" value="UniProtKB-KW"/>
</dbReference>
<feature type="chain" id="PRO_5034555259" description="Ig-like domain-containing protein" evidence="4">
    <location>
        <begin position="20"/>
        <end position="127"/>
    </location>
</feature>
<dbReference type="InterPro" id="IPR050199">
    <property type="entry name" value="IgHV"/>
</dbReference>
<keyword evidence="2" id="KW-1064">Adaptive immunity</keyword>
<evidence type="ECO:0000256" key="3">
    <source>
        <dbReference type="ARBA" id="ARBA00043265"/>
    </source>
</evidence>
<accession>A0A8C3RZ34</accession>
<dbReference type="Pfam" id="PF07686">
    <property type="entry name" value="V-set"/>
    <property type="match status" value="1"/>
</dbReference>
<dbReference type="GO" id="GO:0002250">
    <property type="term" value="P:adaptive immune response"/>
    <property type="evidence" value="ECO:0007669"/>
    <property type="project" value="UniProtKB-KW"/>
</dbReference>
<dbReference type="Ensembl" id="ENSCSRT00000005445.1">
    <property type="protein sequence ID" value="ENSCSRP00000005282.1"/>
    <property type="gene ID" value="ENSCSRG00000003989.1"/>
</dbReference>
<evidence type="ECO:0000256" key="1">
    <source>
        <dbReference type="ARBA" id="ARBA00022859"/>
    </source>
</evidence>
<dbReference type="InterPro" id="IPR013783">
    <property type="entry name" value="Ig-like_fold"/>
</dbReference>
<dbReference type="PROSITE" id="PS50835">
    <property type="entry name" value="IG_LIKE"/>
    <property type="match status" value="1"/>
</dbReference>
<dbReference type="SMART" id="SM00406">
    <property type="entry name" value="IGv"/>
    <property type="match status" value="1"/>
</dbReference>
<reference evidence="6" key="2">
    <citation type="submission" date="2025-09" db="UniProtKB">
        <authorList>
            <consortium name="Ensembl"/>
        </authorList>
    </citation>
    <scope>IDENTIFICATION</scope>
</reference>
<evidence type="ECO:0000313" key="6">
    <source>
        <dbReference type="Ensembl" id="ENSCSRP00000005282.1"/>
    </source>
</evidence>
<dbReference type="InterPro" id="IPR007110">
    <property type="entry name" value="Ig-like_dom"/>
</dbReference>
<evidence type="ECO:0000259" key="5">
    <source>
        <dbReference type="PROSITE" id="PS50835"/>
    </source>
</evidence>
<dbReference type="Proteomes" id="UP000694403">
    <property type="component" value="Unplaced"/>
</dbReference>
<feature type="domain" description="Ig-like" evidence="5">
    <location>
        <begin position="14"/>
        <end position="116"/>
    </location>
</feature>
<dbReference type="InterPro" id="IPR003599">
    <property type="entry name" value="Ig_sub"/>
</dbReference>
<dbReference type="Gene3D" id="2.60.40.10">
    <property type="entry name" value="Immunoglobulins"/>
    <property type="match status" value="1"/>
</dbReference>
<dbReference type="SMART" id="SM00409">
    <property type="entry name" value="IG"/>
    <property type="match status" value="1"/>
</dbReference>
<evidence type="ECO:0000256" key="2">
    <source>
        <dbReference type="ARBA" id="ARBA00023130"/>
    </source>
</evidence>
<keyword evidence="4" id="KW-0732">Signal</keyword>
<dbReference type="InterPro" id="IPR013106">
    <property type="entry name" value="Ig_V-set"/>
</dbReference>
<reference evidence="6" key="1">
    <citation type="submission" date="2025-08" db="UniProtKB">
        <authorList>
            <consortium name="Ensembl"/>
        </authorList>
    </citation>
    <scope>IDENTIFICATION</scope>
</reference>
<keyword evidence="1" id="KW-0391">Immunity</keyword>
<dbReference type="SUPFAM" id="SSF48726">
    <property type="entry name" value="Immunoglobulin"/>
    <property type="match status" value="1"/>
</dbReference>
<keyword evidence="7" id="KW-1185">Reference proteome</keyword>
<dbReference type="AlphaFoldDB" id="A0A8C3RZ34"/>
<evidence type="ECO:0000313" key="7">
    <source>
        <dbReference type="Proteomes" id="UP000694403"/>
    </source>
</evidence>
<dbReference type="GO" id="GO:0005576">
    <property type="term" value="C:extracellular region"/>
    <property type="evidence" value="ECO:0007669"/>
    <property type="project" value="UniProtKB-ARBA"/>
</dbReference>
<proteinExistence type="predicted"/>
<organism evidence="6 7">
    <name type="scientific">Chelydra serpentina</name>
    <name type="common">Snapping turtle</name>
    <name type="synonym">Testudo serpentina</name>
    <dbReference type="NCBI Taxonomy" id="8475"/>
    <lineage>
        <taxon>Eukaryota</taxon>
        <taxon>Metazoa</taxon>
        <taxon>Chordata</taxon>
        <taxon>Craniata</taxon>
        <taxon>Vertebrata</taxon>
        <taxon>Euteleostomi</taxon>
        <taxon>Archelosauria</taxon>
        <taxon>Testudinata</taxon>
        <taxon>Testudines</taxon>
        <taxon>Cryptodira</taxon>
        <taxon>Durocryptodira</taxon>
        <taxon>Americhelydia</taxon>
        <taxon>Chelydroidea</taxon>
        <taxon>Chelydridae</taxon>
        <taxon>Chelydra</taxon>
    </lineage>
</organism>